<dbReference type="EMBL" id="VSRR010000063">
    <property type="protein sequence ID" value="MPC09293.1"/>
    <property type="molecule type" value="Genomic_DNA"/>
</dbReference>
<dbReference type="Proteomes" id="UP000324222">
    <property type="component" value="Unassembled WGS sequence"/>
</dbReference>
<dbReference type="SUPFAM" id="SSF52047">
    <property type="entry name" value="RNI-like"/>
    <property type="match status" value="1"/>
</dbReference>
<evidence type="ECO:0000313" key="1">
    <source>
        <dbReference type="EMBL" id="MPC09293.1"/>
    </source>
</evidence>
<sequence>MIQELFSGVRKLWDELTGLRQLHKEAVTLLCAHVLRTQQLGCPPASHTSDVVHVVSIFPAILTLLAAQATDICLDPGMEQVSGTSFSCLNGTGIYKEINQLQKIDACSVDLGIETSFFEKLLPCCHYLTVLVLDVNVSSSILQAARPCPLRVLHVSERMMTKPQLSVYTLTELVLGTTSVDLKLVLGAYMMGVPLTFKPAWPDLTHLGTGWCNVSKEFLLLALLFLPKIEYMQNYLVPISTVVEEYIRRHESDDESNAVKIQVPLKANMIEFEAFWNHYKYCPYLEHVTLMPRSPMDNSLSGLFQVSKHLPNVTTLRMMTTAFSQRPFLLPMEKSGFQEFRNQITTLELDGTFAGEFDAGWLMTLLQYFPRLRVLFLHHNQVVNTEIVDPVVTCFDSVTDIQCVFDSDYERFLRFLHAFPNVQSLTLTAVHGGISMPWECLTELRRLRILSLYALAVNDLSGLCKLPRTTLGKTTWKLRAAPRLVSKDLVARLRHAGWTWIPATDIKSATM</sequence>
<dbReference type="InterPro" id="IPR032675">
    <property type="entry name" value="LRR_dom_sf"/>
</dbReference>
<evidence type="ECO:0000313" key="2">
    <source>
        <dbReference type="Proteomes" id="UP000324222"/>
    </source>
</evidence>
<gene>
    <name evidence="1" type="ORF">E2C01_001900</name>
</gene>
<dbReference type="Gene3D" id="3.80.10.10">
    <property type="entry name" value="Ribonuclease Inhibitor"/>
    <property type="match status" value="1"/>
</dbReference>
<comment type="caution">
    <text evidence="1">The sequence shown here is derived from an EMBL/GenBank/DDBJ whole genome shotgun (WGS) entry which is preliminary data.</text>
</comment>
<keyword evidence="2" id="KW-1185">Reference proteome</keyword>
<name>A0A5B7CNV8_PORTR</name>
<proteinExistence type="predicted"/>
<organism evidence="1 2">
    <name type="scientific">Portunus trituberculatus</name>
    <name type="common">Swimming crab</name>
    <name type="synonym">Neptunus trituberculatus</name>
    <dbReference type="NCBI Taxonomy" id="210409"/>
    <lineage>
        <taxon>Eukaryota</taxon>
        <taxon>Metazoa</taxon>
        <taxon>Ecdysozoa</taxon>
        <taxon>Arthropoda</taxon>
        <taxon>Crustacea</taxon>
        <taxon>Multicrustacea</taxon>
        <taxon>Malacostraca</taxon>
        <taxon>Eumalacostraca</taxon>
        <taxon>Eucarida</taxon>
        <taxon>Decapoda</taxon>
        <taxon>Pleocyemata</taxon>
        <taxon>Brachyura</taxon>
        <taxon>Eubrachyura</taxon>
        <taxon>Portunoidea</taxon>
        <taxon>Portunidae</taxon>
        <taxon>Portuninae</taxon>
        <taxon>Portunus</taxon>
    </lineage>
</organism>
<accession>A0A5B7CNV8</accession>
<protein>
    <submittedName>
        <fullName evidence="1">Uncharacterized protein</fullName>
    </submittedName>
</protein>
<dbReference type="OrthoDB" id="6376539at2759"/>
<reference evidence="1 2" key="1">
    <citation type="submission" date="2019-05" db="EMBL/GenBank/DDBJ databases">
        <title>Another draft genome of Portunus trituberculatus and its Hox gene families provides insights of decapod evolution.</title>
        <authorList>
            <person name="Jeong J.-H."/>
            <person name="Song I."/>
            <person name="Kim S."/>
            <person name="Choi T."/>
            <person name="Kim D."/>
            <person name="Ryu S."/>
            <person name="Kim W."/>
        </authorList>
    </citation>
    <scope>NUCLEOTIDE SEQUENCE [LARGE SCALE GENOMIC DNA]</scope>
    <source>
        <tissue evidence="1">Muscle</tissue>
    </source>
</reference>
<dbReference type="AlphaFoldDB" id="A0A5B7CNV8"/>